<accession>A0A9D3N068</accession>
<evidence type="ECO:0000256" key="3">
    <source>
        <dbReference type="ARBA" id="ARBA00019612"/>
    </source>
</evidence>
<sequence length="599" mass="65645">MMWSLLTCTMTFASFATLILTAQTGALSHFNEKRLEARLGDEVIIPCTDHHEANHLNAYWWFYRKNSQESKRDVIFQSNKAGLNHKSSHLWKEKKTLRNFSLVIMNFKEEDQGIYTCEICPGTGQVCTKGLDTSLLLIKESPPAVTKRVYAAEGGNFTHPCSGGAGGSGPSASWTFRRFGESSPAPWSHQRGGLQPNGSIFIRDVQASDAGTYSCVRGRNSDLTQTLLSLSLCVLTAGPVGSSVSRGSPLNCSVHCDVSPEPVVLPRAPGKSSGAAAVVVETGAVTFQVRPGEREGTVVCYANETGESGVEDSTLHLDTENNQEDANTTPLALFLCVSLASGFCTLAIFLGFVFLCRRRLIAAFPTADEPSGDVLCPKRTRDTTPEFSCARMEAPPVTVMPVTGGTINMMEYLLQGSVLDQALDSLLHRLRGLCDNMEPESFADHETVYLLRGQQGNPFLLRARRSPTHPARPWHLRYLGQPEVGDKSRHALVRTCVDVSASHSLPDFLAEMGFRVDHEFVARGHLFRRGALKVVVSKLFRVLLPGNVENTEPLSLSYLVELSVLAPAGQDSVSDDMRAFAEQLRPLVHLEKIDPKRHM</sequence>
<comment type="similarity">
    <text evidence="2 10">Belongs to the Mediator complex subunit 18 family.</text>
</comment>
<dbReference type="Proteomes" id="UP001044222">
    <property type="component" value="Unassembled WGS sequence"/>
</dbReference>
<feature type="signal peptide" evidence="12">
    <location>
        <begin position="1"/>
        <end position="16"/>
    </location>
</feature>
<feature type="transmembrane region" description="Helical" evidence="11">
    <location>
        <begin position="331"/>
        <end position="355"/>
    </location>
</feature>
<dbReference type="EMBL" id="JAFIRN010000001">
    <property type="protein sequence ID" value="KAG5858047.1"/>
    <property type="molecule type" value="Genomic_DNA"/>
</dbReference>
<dbReference type="InterPro" id="IPR013106">
    <property type="entry name" value="Ig_V-set"/>
</dbReference>
<dbReference type="InterPro" id="IPR003598">
    <property type="entry name" value="Ig_sub2"/>
</dbReference>
<evidence type="ECO:0000256" key="1">
    <source>
        <dbReference type="ARBA" id="ARBA00004123"/>
    </source>
</evidence>
<evidence type="ECO:0000313" key="14">
    <source>
        <dbReference type="EMBL" id="KAG5858047.1"/>
    </source>
</evidence>
<dbReference type="PANTHER" id="PTHR13321:SF2">
    <property type="entry name" value="MEDIATOR OF RNA POLYMERASE II TRANSCRIPTION SUBUNIT 18"/>
    <property type="match status" value="1"/>
</dbReference>
<dbReference type="Gene3D" id="2.60.40.10">
    <property type="entry name" value="Immunoglobulins"/>
    <property type="match status" value="2"/>
</dbReference>
<keyword evidence="4 10" id="KW-0805">Transcription regulation</keyword>
<keyword evidence="11" id="KW-1133">Transmembrane helix</keyword>
<organism evidence="14 15">
    <name type="scientific">Anguilla anguilla</name>
    <name type="common">European freshwater eel</name>
    <name type="synonym">Muraena anguilla</name>
    <dbReference type="NCBI Taxonomy" id="7936"/>
    <lineage>
        <taxon>Eukaryota</taxon>
        <taxon>Metazoa</taxon>
        <taxon>Chordata</taxon>
        <taxon>Craniata</taxon>
        <taxon>Vertebrata</taxon>
        <taxon>Euteleostomi</taxon>
        <taxon>Actinopterygii</taxon>
        <taxon>Neopterygii</taxon>
        <taxon>Teleostei</taxon>
        <taxon>Anguilliformes</taxon>
        <taxon>Anguillidae</taxon>
        <taxon>Anguilla</taxon>
    </lineage>
</organism>
<evidence type="ECO:0000256" key="4">
    <source>
        <dbReference type="ARBA" id="ARBA00023015"/>
    </source>
</evidence>
<dbReference type="PANTHER" id="PTHR13321">
    <property type="entry name" value="MEDIATOR OF RNA POLYMERASE II TRANSCRIPTION, SUBUNIT 18"/>
    <property type="match status" value="1"/>
</dbReference>
<name>A0A9D3N068_ANGAN</name>
<evidence type="ECO:0000256" key="11">
    <source>
        <dbReference type="SAM" id="Phobius"/>
    </source>
</evidence>
<dbReference type="FunFam" id="2.40.320.10:FF:000001">
    <property type="entry name" value="Mediator of RNA polymerase II transcription subunit 18"/>
    <property type="match status" value="1"/>
</dbReference>
<dbReference type="InterPro" id="IPR007110">
    <property type="entry name" value="Ig-like_dom"/>
</dbReference>
<keyword evidence="15" id="KW-1185">Reference proteome</keyword>
<dbReference type="Pfam" id="PF09637">
    <property type="entry name" value="Med18"/>
    <property type="match status" value="1"/>
</dbReference>
<keyword evidence="6 10" id="KW-0804">Transcription</keyword>
<dbReference type="Pfam" id="PF07686">
    <property type="entry name" value="V-set"/>
    <property type="match status" value="1"/>
</dbReference>
<dbReference type="InterPro" id="IPR036179">
    <property type="entry name" value="Ig-like_dom_sf"/>
</dbReference>
<dbReference type="GO" id="GO:0070847">
    <property type="term" value="C:core mediator complex"/>
    <property type="evidence" value="ECO:0007669"/>
    <property type="project" value="TreeGrafter"/>
</dbReference>
<evidence type="ECO:0000256" key="2">
    <source>
        <dbReference type="ARBA" id="ARBA00009814"/>
    </source>
</evidence>
<dbReference type="AlphaFoldDB" id="A0A9D3N068"/>
<dbReference type="GO" id="GO:0003712">
    <property type="term" value="F:transcription coregulator activity"/>
    <property type="evidence" value="ECO:0007669"/>
    <property type="project" value="InterPro"/>
</dbReference>
<dbReference type="InterPro" id="IPR019095">
    <property type="entry name" value="Mediator_Med18"/>
</dbReference>
<dbReference type="SUPFAM" id="SSF48726">
    <property type="entry name" value="Immunoglobulin"/>
    <property type="match status" value="2"/>
</dbReference>
<keyword evidence="11" id="KW-0472">Membrane</keyword>
<keyword evidence="7 10" id="KW-0539">Nucleus</keyword>
<dbReference type="SMART" id="SM00408">
    <property type="entry name" value="IGc2"/>
    <property type="match status" value="2"/>
</dbReference>
<keyword evidence="11" id="KW-0812">Transmembrane</keyword>
<evidence type="ECO:0000256" key="8">
    <source>
        <dbReference type="ARBA" id="ARBA00025687"/>
    </source>
</evidence>
<reference evidence="14" key="1">
    <citation type="submission" date="2021-01" db="EMBL/GenBank/DDBJ databases">
        <title>A chromosome-scale assembly of European eel, Anguilla anguilla.</title>
        <authorList>
            <person name="Henkel C."/>
            <person name="Jong-Raadsen S.A."/>
            <person name="Dufour S."/>
            <person name="Weltzien F.-A."/>
            <person name="Palstra A.P."/>
            <person name="Pelster B."/>
            <person name="Spaink H.P."/>
            <person name="Van Den Thillart G.E."/>
            <person name="Jansen H."/>
            <person name="Zahm M."/>
            <person name="Klopp C."/>
            <person name="Cedric C."/>
            <person name="Louis A."/>
            <person name="Berthelot C."/>
            <person name="Parey E."/>
            <person name="Roest Crollius H."/>
            <person name="Montfort J."/>
            <person name="Robinson-Rechavi M."/>
            <person name="Bucao C."/>
            <person name="Bouchez O."/>
            <person name="Gislard M."/>
            <person name="Lluch J."/>
            <person name="Milhes M."/>
            <person name="Lampietro C."/>
            <person name="Lopez Roques C."/>
            <person name="Donnadieu C."/>
            <person name="Braasch I."/>
            <person name="Desvignes T."/>
            <person name="Postlethwait J."/>
            <person name="Bobe J."/>
            <person name="Guiguen Y."/>
            <person name="Dirks R."/>
        </authorList>
    </citation>
    <scope>NUCLEOTIDE SEQUENCE</scope>
    <source>
        <strain evidence="14">Tag_6206</strain>
        <tissue evidence="14">Liver</tissue>
    </source>
</reference>
<dbReference type="CDD" id="cd00096">
    <property type="entry name" value="Ig"/>
    <property type="match status" value="1"/>
</dbReference>
<evidence type="ECO:0000256" key="9">
    <source>
        <dbReference type="ARBA" id="ARBA00032012"/>
    </source>
</evidence>
<comment type="function">
    <text evidence="8 10">Component of the Mediator complex, a coactivator involved in the regulated transcription of nearly all RNA polymerase II-dependent genes. Mediator functions as a bridge to convey information from gene-specific regulatory proteins to the basal RNA polymerase II transcription machinery. Mediator is recruited to promoters by direct interactions with regulatory proteins and serves as a scaffold for the assembly of a functional preinitiation complex with RNA polymerase II and the general transcription factors.</text>
</comment>
<dbReference type="GO" id="GO:0016592">
    <property type="term" value="C:mediator complex"/>
    <property type="evidence" value="ECO:0007669"/>
    <property type="project" value="InterPro"/>
</dbReference>
<dbReference type="SMART" id="SM00409">
    <property type="entry name" value="IG"/>
    <property type="match status" value="2"/>
</dbReference>
<keyword evidence="5 10" id="KW-0010">Activator</keyword>
<dbReference type="Gene3D" id="2.40.320.10">
    <property type="entry name" value="Hypothetical Protein Pfu-838710-001"/>
    <property type="match status" value="1"/>
</dbReference>
<evidence type="ECO:0000313" key="15">
    <source>
        <dbReference type="Proteomes" id="UP001044222"/>
    </source>
</evidence>
<feature type="chain" id="PRO_5038933663" description="Mediator of RNA polymerase II transcription subunit 18" evidence="12">
    <location>
        <begin position="17"/>
        <end position="599"/>
    </location>
</feature>
<proteinExistence type="inferred from homology"/>
<comment type="subunit">
    <text evidence="10">Component of the Mediator complex.</text>
</comment>
<dbReference type="InterPro" id="IPR003599">
    <property type="entry name" value="Ig_sub"/>
</dbReference>
<dbReference type="GO" id="GO:0006369">
    <property type="term" value="P:termination of RNA polymerase II transcription"/>
    <property type="evidence" value="ECO:0007669"/>
    <property type="project" value="TreeGrafter"/>
</dbReference>
<evidence type="ECO:0000256" key="12">
    <source>
        <dbReference type="SAM" id="SignalP"/>
    </source>
</evidence>
<feature type="domain" description="Ig-like" evidence="13">
    <location>
        <begin position="143"/>
        <end position="231"/>
    </location>
</feature>
<dbReference type="PROSITE" id="PS50835">
    <property type="entry name" value="IG_LIKE"/>
    <property type="match status" value="1"/>
</dbReference>
<dbReference type="GO" id="GO:0006357">
    <property type="term" value="P:regulation of transcription by RNA polymerase II"/>
    <property type="evidence" value="ECO:0007669"/>
    <property type="project" value="InterPro"/>
</dbReference>
<evidence type="ECO:0000256" key="10">
    <source>
        <dbReference type="RuleBase" id="RU364150"/>
    </source>
</evidence>
<gene>
    <name evidence="10" type="primary">MED18</name>
    <name evidence="14" type="ORF">ANANG_G00025950</name>
</gene>
<keyword evidence="12" id="KW-0732">Signal</keyword>
<evidence type="ECO:0000259" key="13">
    <source>
        <dbReference type="PROSITE" id="PS50835"/>
    </source>
</evidence>
<evidence type="ECO:0000256" key="7">
    <source>
        <dbReference type="ARBA" id="ARBA00023242"/>
    </source>
</evidence>
<dbReference type="InterPro" id="IPR013783">
    <property type="entry name" value="Ig-like_fold"/>
</dbReference>
<evidence type="ECO:0000256" key="6">
    <source>
        <dbReference type="ARBA" id="ARBA00023163"/>
    </source>
</evidence>
<protein>
    <recommendedName>
        <fullName evidence="3 10">Mediator of RNA polymerase II transcription subunit 18</fullName>
    </recommendedName>
    <alternativeName>
        <fullName evidence="9 10">Mediator complex subunit 18</fullName>
    </alternativeName>
</protein>
<comment type="subcellular location">
    <subcellularLocation>
        <location evidence="1 10">Nucleus</location>
    </subcellularLocation>
</comment>
<evidence type="ECO:0000256" key="5">
    <source>
        <dbReference type="ARBA" id="ARBA00023159"/>
    </source>
</evidence>
<comment type="caution">
    <text evidence="14">The sequence shown here is derived from an EMBL/GenBank/DDBJ whole genome shotgun (WGS) entry which is preliminary data.</text>
</comment>